<dbReference type="Pfam" id="PF07719">
    <property type="entry name" value="TPR_2"/>
    <property type="match status" value="1"/>
</dbReference>
<dbReference type="Pfam" id="PF13432">
    <property type="entry name" value="TPR_16"/>
    <property type="match status" value="1"/>
</dbReference>
<dbReference type="InterPro" id="IPR019734">
    <property type="entry name" value="TPR_rpt"/>
</dbReference>
<proteinExistence type="predicted"/>
<dbReference type="Pfam" id="PF13181">
    <property type="entry name" value="TPR_8"/>
    <property type="match status" value="1"/>
</dbReference>
<dbReference type="InterPro" id="IPR011990">
    <property type="entry name" value="TPR-like_helical_dom_sf"/>
</dbReference>
<organism evidence="3">
    <name type="scientific">marine metagenome</name>
    <dbReference type="NCBI Taxonomy" id="408172"/>
    <lineage>
        <taxon>unclassified sequences</taxon>
        <taxon>metagenomes</taxon>
        <taxon>ecological metagenomes</taxon>
    </lineage>
</organism>
<name>A0A382AL09_9ZZZZ</name>
<keyword evidence="2" id="KW-0802">TPR repeat</keyword>
<keyword evidence="1" id="KW-0677">Repeat</keyword>
<dbReference type="PROSITE" id="PS50293">
    <property type="entry name" value="TPR_REGION"/>
    <property type="match status" value="1"/>
</dbReference>
<gene>
    <name evidence="3" type="ORF">METZ01_LOCUS154933</name>
</gene>
<feature type="non-terminal residue" evidence="3">
    <location>
        <position position="1"/>
    </location>
</feature>
<evidence type="ECO:0000256" key="1">
    <source>
        <dbReference type="ARBA" id="ARBA00022737"/>
    </source>
</evidence>
<dbReference type="SMART" id="SM00028">
    <property type="entry name" value="TPR"/>
    <property type="match status" value="11"/>
</dbReference>
<reference evidence="3" key="1">
    <citation type="submission" date="2018-05" db="EMBL/GenBank/DDBJ databases">
        <authorList>
            <person name="Lanie J.A."/>
            <person name="Ng W.-L."/>
            <person name="Kazmierczak K.M."/>
            <person name="Andrzejewski T.M."/>
            <person name="Davidsen T.M."/>
            <person name="Wayne K.J."/>
            <person name="Tettelin H."/>
            <person name="Glass J.I."/>
            <person name="Rusch D."/>
            <person name="Podicherti R."/>
            <person name="Tsui H.-C.T."/>
            <person name="Winkler M.E."/>
        </authorList>
    </citation>
    <scope>NUCLEOTIDE SEQUENCE</scope>
</reference>
<dbReference type="AlphaFoldDB" id="A0A382AL09"/>
<dbReference type="PROSITE" id="PS50005">
    <property type="entry name" value="TPR"/>
    <property type="match status" value="7"/>
</dbReference>
<dbReference type="InterPro" id="IPR013105">
    <property type="entry name" value="TPR_2"/>
</dbReference>
<dbReference type="PANTHER" id="PTHR12558">
    <property type="entry name" value="CELL DIVISION CYCLE 16,23,27"/>
    <property type="match status" value="1"/>
</dbReference>
<evidence type="ECO:0000256" key="2">
    <source>
        <dbReference type="ARBA" id="ARBA00022803"/>
    </source>
</evidence>
<dbReference type="EMBL" id="UINC01025807">
    <property type="protein sequence ID" value="SVB02079.1"/>
    <property type="molecule type" value="Genomic_DNA"/>
</dbReference>
<accession>A0A382AL09</accession>
<protein>
    <submittedName>
        <fullName evidence="3">Uncharacterized protein</fullName>
    </submittedName>
</protein>
<sequence length="604" mass="70284">NILYLLAEAEFRIAWRQKYPNYEKALAAYQHATRKFPKSRFSDHALYKIGNIFEEIGYTLEARVLYNEGIKQNKRSLYNTARKNSLANMLLKEKRYEEAYEAFQKILKKAPKSNEAQLAIIKIANAYFDQEDYIRALDIYNEAVRRWPSVVNKTPIIYSNMGEIYFKKRDYQKARKFYFNMINMDPANKETHRALNRIGDLYLIQGKEMEALSVYDQSAKLDPENRESQYGKIRMADIGVRYPRLPVNDAIFDVSTYFEPLKAYDKILESAKDVDILSEVTLSKGIALLKEQNYLEAIQEFKKLLPLGEESKFHRDAAKYIRQSLIFLVDGYAKQGGVLPILYSYTDYASLSIGKIKSLKTLLQVGEAYQSLGMLPEAVRLYEKVKQLDARKIHNDRIFLNLGKIHYERKNYSEAEFVARSFLKNFPRSEKVRDAMKLLAKSLNGRKQHDDALKIYQNILEKFPKSTSEIHYLVATLEVGRNKNIEAIAAYKKSIETFDRTQKIVPDYLREAHYKLANLLYQEGQYPESIESFNTAIKLFPDHPHRSWSEFISADALKKIKNNQKATAQLNQLIKSQSKNDLIKKAAQSQLKIMEWEKENANAL</sequence>
<evidence type="ECO:0000313" key="3">
    <source>
        <dbReference type="EMBL" id="SVB02079.1"/>
    </source>
</evidence>
<dbReference type="Pfam" id="PF13174">
    <property type="entry name" value="TPR_6"/>
    <property type="match status" value="3"/>
</dbReference>
<dbReference type="SUPFAM" id="SSF48452">
    <property type="entry name" value="TPR-like"/>
    <property type="match status" value="4"/>
</dbReference>
<dbReference type="Gene3D" id="1.25.40.10">
    <property type="entry name" value="Tetratricopeptide repeat domain"/>
    <property type="match status" value="5"/>
</dbReference>
<dbReference type="PANTHER" id="PTHR12558:SF13">
    <property type="entry name" value="CELL DIVISION CYCLE PROTEIN 27 HOMOLOG"/>
    <property type="match status" value="1"/>
</dbReference>